<evidence type="ECO:0000313" key="3">
    <source>
        <dbReference type="Proteomes" id="UP000789831"/>
    </source>
</evidence>
<proteinExistence type="predicted"/>
<protein>
    <submittedName>
        <fullName evidence="2">12028_t:CDS:1</fullName>
    </submittedName>
</protein>
<name>A0A9N9DJB5_9GLOM</name>
<keyword evidence="3" id="KW-1185">Reference proteome</keyword>
<dbReference type="AlphaFoldDB" id="A0A9N9DJB5"/>
<reference evidence="2" key="1">
    <citation type="submission" date="2021-06" db="EMBL/GenBank/DDBJ databases">
        <authorList>
            <person name="Kallberg Y."/>
            <person name="Tangrot J."/>
            <person name="Rosling A."/>
        </authorList>
    </citation>
    <scope>NUCLEOTIDE SEQUENCE</scope>
    <source>
        <strain evidence="2">MT106</strain>
    </source>
</reference>
<sequence length="47" mass="5076">MSDSDSKKADDDGEQVNSSFSLIQAHCPGQYTDPNGLALHLINQITL</sequence>
<organism evidence="2 3">
    <name type="scientific">Ambispora gerdemannii</name>
    <dbReference type="NCBI Taxonomy" id="144530"/>
    <lineage>
        <taxon>Eukaryota</taxon>
        <taxon>Fungi</taxon>
        <taxon>Fungi incertae sedis</taxon>
        <taxon>Mucoromycota</taxon>
        <taxon>Glomeromycotina</taxon>
        <taxon>Glomeromycetes</taxon>
        <taxon>Archaeosporales</taxon>
        <taxon>Ambisporaceae</taxon>
        <taxon>Ambispora</taxon>
    </lineage>
</organism>
<evidence type="ECO:0000313" key="2">
    <source>
        <dbReference type="EMBL" id="CAG8637826.1"/>
    </source>
</evidence>
<evidence type="ECO:0000256" key="1">
    <source>
        <dbReference type="SAM" id="MobiDB-lite"/>
    </source>
</evidence>
<feature type="region of interest" description="Disordered" evidence="1">
    <location>
        <begin position="1"/>
        <end position="21"/>
    </location>
</feature>
<accession>A0A9N9DJB5</accession>
<feature type="compositionally biased region" description="Basic and acidic residues" evidence="1">
    <location>
        <begin position="1"/>
        <end position="10"/>
    </location>
</feature>
<gene>
    <name evidence="2" type="ORF">AGERDE_LOCUS10833</name>
</gene>
<comment type="caution">
    <text evidence="2">The sequence shown here is derived from an EMBL/GenBank/DDBJ whole genome shotgun (WGS) entry which is preliminary data.</text>
</comment>
<dbReference type="EMBL" id="CAJVPL010003748">
    <property type="protein sequence ID" value="CAG8637826.1"/>
    <property type="molecule type" value="Genomic_DNA"/>
</dbReference>
<dbReference type="Proteomes" id="UP000789831">
    <property type="component" value="Unassembled WGS sequence"/>
</dbReference>